<gene>
    <name evidence="2" type="ORF">g.27253</name>
</gene>
<evidence type="ECO:0000256" key="1">
    <source>
        <dbReference type="SAM" id="MobiDB-lite"/>
    </source>
</evidence>
<name>A0A1B6GWB4_9HEMI</name>
<feature type="region of interest" description="Disordered" evidence="1">
    <location>
        <begin position="78"/>
        <end position="111"/>
    </location>
</feature>
<proteinExistence type="predicted"/>
<dbReference type="EMBL" id="GECZ01003035">
    <property type="protein sequence ID" value="JAS66734.1"/>
    <property type="molecule type" value="Transcribed_RNA"/>
</dbReference>
<sequence length="304" mass="34730">MLKKQNKDPEDTFDFTGTLQLTMFRIMSMPQPPNQKINKKKVKHTLRIEMYCPELLSYIPEREEDFIEDFTLLNDNTDKNLSDKKTKGKNTNKTDESSTKKSKSGEPDSAKCFEGDPLYEAILKENQPDTKLCFVSEQKSWGKIIEFSDPTIEVPMSDLVSLRNVFRSNLILCVVHLKTLPPPIKKKKNKQKAKGKQGSLEEINSDMDSNKEILVSKSTIAAIKIPLQNIIWNVKSLDYTWSITMPSKVEFTPGLKDLQYSMKKKKPPKKAKGKEEVSTELQIPNSFTCHIGIGLKRVQTNNNQ</sequence>
<accession>A0A1B6GWB4</accession>
<dbReference type="AlphaFoldDB" id="A0A1B6GWB4"/>
<feature type="compositionally biased region" description="Basic and acidic residues" evidence="1">
    <location>
        <begin position="92"/>
        <end position="111"/>
    </location>
</feature>
<reference evidence="2" key="1">
    <citation type="submission" date="2015-11" db="EMBL/GenBank/DDBJ databases">
        <title>De novo transcriptome assembly of four potential Pierce s Disease insect vectors from Arizona vineyards.</title>
        <authorList>
            <person name="Tassone E.E."/>
        </authorList>
    </citation>
    <scope>NUCLEOTIDE SEQUENCE</scope>
</reference>
<protein>
    <submittedName>
        <fullName evidence="2">Uncharacterized protein</fullName>
    </submittedName>
</protein>
<evidence type="ECO:0000313" key="2">
    <source>
        <dbReference type="EMBL" id="JAS66734.1"/>
    </source>
</evidence>
<organism evidence="2">
    <name type="scientific">Cuerna arida</name>
    <dbReference type="NCBI Taxonomy" id="1464854"/>
    <lineage>
        <taxon>Eukaryota</taxon>
        <taxon>Metazoa</taxon>
        <taxon>Ecdysozoa</taxon>
        <taxon>Arthropoda</taxon>
        <taxon>Hexapoda</taxon>
        <taxon>Insecta</taxon>
        <taxon>Pterygota</taxon>
        <taxon>Neoptera</taxon>
        <taxon>Paraneoptera</taxon>
        <taxon>Hemiptera</taxon>
        <taxon>Auchenorrhyncha</taxon>
        <taxon>Membracoidea</taxon>
        <taxon>Cicadellidae</taxon>
        <taxon>Cicadellinae</taxon>
        <taxon>Proconiini</taxon>
        <taxon>Cuerna</taxon>
    </lineage>
</organism>